<dbReference type="InterPro" id="IPR037069">
    <property type="entry name" value="AcylCoA_DH/ox_N_sf"/>
</dbReference>
<dbReference type="Gene3D" id="2.40.110.10">
    <property type="entry name" value="Butyryl-CoA Dehydrogenase, subunit A, domain 2"/>
    <property type="match status" value="1"/>
</dbReference>
<evidence type="ECO:0000313" key="10">
    <source>
        <dbReference type="Proteomes" id="UP000027822"/>
    </source>
</evidence>
<keyword evidence="5" id="KW-0560">Oxidoreductase</keyword>
<accession>A0A073K8G5</accession>
<comment type="caution">
    <text evidence="9">The sequence shown here is derived from an EMBL/GenBank/DDBJ whole genome shotgun (WGS) entry which is preliminary data.</text>
</comment>
<dbReference type="STRING" id="574376.BAMA_04580"/>
<proteinExistence type="inferred from homology"/>
<dbReference type="InterPro" id="IPR009075">
    <property type="entry name" value="AcylCo_DH/oxidase_C"/>
</dbReference>
<feature type="domain" description="Acyl-CoA dehydrogenase/oxidase C-terminal" evidence="6">
    <location>
        <begin position="241"/>
        <end position="378"/>
    </location>
</feature>
<dbReference type="PANTHER" id="PTHR43884">
    <property type="entry name" value="ACYL-COA DEHYDROGENASE"/>
    <property type="match status" value="1"/>
</dbReference>
<dbReference type="SUPFAM" id="SSF47203">
    <property type="entry name" value="Acyl-CoA dehydrogenase C-terminal domain-like"/>
    <property type="match status" value="1"/>
</dbReference>
<feature type="domain" description="Acyl-CoA dehydrogenase/oxidase N-terminal" evidence="8">
    <location>
        <begin position="5"/>
        <end position="118"/>
    </location>
</feature>
<evidence type="ECO:0008006" key="11">
    <source>
        <dbReference type="Google" id="ProtNLM"/>
    </source>
</evidence>
<comment type="cofactor">
    <cofactor evidence="1 5">
        <name>FAD</name>
        <dbReference type="ChEBI" id="CHEBI:57692"/>
    </cofactor>
</comment>
<evidence type="ECO:0000259" key="6">
    <source>
        <dbReference type="Pfam" id="PF00441"/>
    </source>
</evidence>
<dbReference type="SUPFAM" id="SSF56645">
    <property type="entry name" value="Acyl-CoA dehydrogenase NM domain-like"/>
    <property type="match status" value="1"/>
</dbReference>
<dbReference type="Pfam" id="PF02771">
    <property type="entry name" value="Acyl-CoA_dh_N"/>
    <property type="match status" value="1"/>
</dbReference>
<dbReference type="EMBL" id="JOTN01000013">
    <property type="protein sequence ID" value="KEK18548.1"/>
    <property type="molecule type" value="Genomic_DNA"/>
</dbReference>
<dbReference type="Proteomes" id="UP000027822">
    <property type="component" value="Unassembled WGS sequence"/>
</dbReference>
<dbReference type="InterPro" id="IPR013786">
    <property type="entry name" value="AcylCoA_DH/ox_N"/>
</dbReference>
<dbReference type="Gene3D" id="1.20.140.10">
    <property type="entry name" value="Butyryl-CoA Dehydrogenase, subunit A, domain 3"/>
    <property type="match status" value="1"/>
</dbReference>
<dbReference type="Pfam" id="PF00441">
    <property type="entry name" value="Acyl-CoA_dh_1"/>
    <property type="match status" value="1"/>
</dbReference>
<evidence type="ECO:0000256" key="4">
    <source>
        <dbReference type="ARBA" id="ARBA00022827"/>
    </source>
</evidence>
<evidence type="ECO:0000313" key="9">
    <source>
        <dbReference type="EMBL" id="KEK18548.1"/>
    </source>
</evidence>
<dbReference type="OrthoDB" id="9802447at2"/>
<gene>
    <name evidence="9" type="ORF">BAMA_04580</name>
</gene>
<evidence type="ECO:0000259" key="8">
    <source>
        <dbReference type="Pfam" id="PF02771"/>
    </source>
</evidence>
<feature type="domain" description="Acyl-CoA oxidase/dehydrogenase middle" evidence="7">
    <location>
        <begin position="125"/>
        <end position="219"/>
    </location>
</feature>
<dbReference type="GO" id="GO:0050660">
    <property type="term" value="F:flavin adenine dinucleotide binding"/>
    <property type="evidence" value="ECO:0007669"/>
    <property type="project" value="InterPro"/>
</dbReference>
<dbReference type="InterPro" id="IPR006091">
    <property type="entry name" value="Acyl-CoA_Oxase/DH_mid-dom"/>
</dbReference>
<keyword evidence="3 5" id="KW-0285">Flavoprotein</keyword>
<dbReference type="GO" id="GO:0003995">
    <property type="term" value="F:acyl-CoA dehydrogenase activity"/>
    <property type="evidence" value="ECO:0007669"/>
    <property type="project" value="TreeGrafter"/>
</dbReference>
<dbReference type="InterPro" id="IPR046373">
    <property type="entry name" value="Acyl-CoA_Oxase/DH_mid-dom_sf"/>
</dbReference>
<dbReference type="RefSeq" id="WP_034640570.1">
    <property type="nucleotide sequence ID" value="NZ_CBCSJC010000014.1"/>
</dbReference>
<name>A0A073K8G5_9BACI</name>
<organism evidence="9 10">
    <name type="scientific">Bacillus manliponensis</name>
    <dbReference type="NCBI Taxonomy" id="574376"/>
    <lineage>
        <taxon>Bacteria</taxon>
        <taxon>Bacillati</taxon>
        <taxon>Bacillota</taxon>
        <taxon>Bacilli</taxon>
        <taxon>Bacillales</taxon>
        <taxon>Bacillaceae</taxon>
        <taxon>Bacillus</taxon>
        <taxon>Bacillus cereus group</taxon>
    </lineage>
</organism>
<keyword evidence="4 5" id="KW-0274">FAD</keyword>
<evidence type="ECO:0000259" key="7">
    <source>
        <dbReference type="Pfam" id="PF02770"/>
    </source>
</evidence>
<reference evidence="9 10" key="1">
    <citation type="submission" date="2014-06" db="EMBL/GenBank/DDBJ databases">
        <title>Draft genome sequence of Bacillus manliponensis JCM 15802 (MCCC 1A00708).</title>
        <authorList>
            <person name="Lai Q."/>
            <person name="Liu Y."/>
            <person name="Shao Z."/>
        </authorList>
    </citation>
    <scope>NUCLEOTIDE SEQUENCE [LARGE SCALE GENOMIC DNA]</scope>
    <source>
        <strain evidence="9 10">JCM 15802</strain>
    </source>
</reference>
<comment type="similarity">
    <text evidence="2 5">Belongs to the acyl-CoA dehydrogenase family.</text>
</comment>
<evidence type="ECO:0000256" key="1">
    <source>
        <dbReference type="ARBA" id="ARBA00001974"/>
    </source>
</evidence>
<sequence>MLDSLRDGVKEYALELRSYALEADKNRDLPTKYLQQYSTFQPLWRLGVPKEYGYSGIKTKEGDFYGDSSIELAVCTEELAYGDPAMMLSMPGPQLLGPILQELGTKEQQDKFFSSFMTSEPIWTAFNLTEPNAGSDIAAIETVSIKKDDETYVMNGEKKYIANAERAQWALTFTKMGSKNNQFAIQSFLIHEDQFKGHNTVEREYGRTLGMRVARLGHTIYRGLEVNQSQIIGLTKSPLQRGLRGAMKVFFRMRPSTSSIAIGTCRAILDYVRDNVKVNVRQELMLDELQWKVERTRRLVYRAANEVDQNIFNPKTSSMAKWMANNLVYEVSRKVTQLLGPIVIAEHPLLEKWMRDGRMIEFMEGSTNIHKREVAQELLGIN</sequence>
<dbReference type="Pfam" id="PF02770">
    <property type="entry name" value="Acyl-CoA_dh_M"/>
    <property type="match status" value="1"/>
</dbReference>
<evidence type="ECO:0000256" key="2">
    <source>
        <dbReference type="ARBA" id="ARBA00009347"/>
    </source>
</evidence>
<dbReference type="InterPro" id="IPR009100">
    <property type="entry name" value="AcylCoA_DH/oxidase_NM_dom_sf"/>
</dbReference>
<evidence type="ECO:0000256" key="5">
    <source>
        <dbReference type="RuleBase" id="RU362125"/>
    </source>
</evidence>
<dbReference type="PANTHER" id="PTHR43884:SF12">
    <property type="entry name" value="ISOVALERYL-COA DEHYDROGENASE, MITOCHONDRIAL-RELATED"/>
    <property type="match status" value="1"/>
</dbReference>
<dbReference type="eggNOG" id="COG1960">
    <property type="taxonomic scope" value="Bacteria"/>
</dbReference>
<dbReference type="CDD" id="cd00567">
    <property type="entry name" value="ACAD"/>
    <property type="match status" value="1"/>
</dbReference>
<evidence type="ECO:0000256" key="3">
    <source>
        <dbReference type="ARBA" id="ARBA00022630"/>
    </source>
</evidence>
<dbReference type="InterPro" id="IPR036250">
    <property type="entry name" value="AcylCo_DH-like_C"/>
</dbReference>
<dbReference type="Gene3D" id="1.10.540.10">
    <property type="entry name" value="Acyl-CoA dehydrogenase/oxidase, N-terminal domain"/>
    <property type="match status" value="1"/>
</dbReference>
<keyword evidence="10" id="KW-1185">Reference proteome</keyword>
<protein>
    <recommendedName>
        <fullName evidence="11">Acyl-CoA dehydrogenase</fullName>
    </recommendedName>
</protein>
<dbReference type="AlphaFoldDB" id="A0A073K8G5"/>